<dbReference type="AlphaFoldDB" id="A0A1I2FU90"/>
<evidence type="ECO:0000313" key="9">
    <source>
        <dbReference type="Proteomes" id="UP000198855"/>
    </source>
</evidence>
<protein>
    <submittedName>
        <fullName evidence="8">Two-component system, sensor histidine kinase YesM</fullName>
    </submittedName>
</protein>
<dbReference type="STRING" id="1045775.SAMN05216378_5013"/>
<keyword evidence="2" id="KW-1003">Cell membrane</keyword>
<dbReference type="Gene3D" id="6.10.340.10">
    <property type="match status" value="1"/>
</dbReference>
<dbReference type="Pfam" id="PF00672">
    <property type="entry name" value="HAMP"/>
    <property type="match status" value="1"/>
</dbReference>
<dbReference type="PROSITE" id="PS50885">
    <property type="entry name" value="HAMP"/>
    <property type="match status" value="1"/>
</dbReference>
<dbReference type="Pfam" id="PF06580">
    <property type="entry name" value="His_kinase"/>
    <property type="match status" value="1"/>
</dbReference>
<dbReference type="SMART" id="SM00304">
    <property type="entry name" value="HAMP"/>
    <property type="match status" value="1"/>
</dbReference>
<dbReference type="SUPFAM" id="SSF158472">
    <property type="entry name" value="HAMP domain-like"/>
    <property type="match status" value="1"/>
</dbReference>
<evidence type="ECO:0000256" key="4">
    <source>
        <dbReference type="ARBA" id="ARBA00022679"/>
    </source>
</evidence>
<dbReference type="OrthoDB" id="2062925at2"/>
<keyword evidence="3" id="KW-0597">Phosphoprotein</keyword>
<keyword evidence="6" id="KW-0812">Transmembrane</keyword>
<keyword evidence="4" id="KW-0808">Transferase</keyword>
<dbReference type="SUPFAM" id="SSF55874">
    <property type="entry name" value="ATPase domain of HSP90 chaperone/DNA topoisomerase II/histidine kinase"/>
    <property type="match status" value="1"/>
</dbReference>
<dbReference type="GO" id="GO:0000155">
    <property type="term" value="F:phosphorelay sensor kinase activity"/>
    <property type="evidence" value="ECO:0007669"/>
    <property type="project" value="InterPro"/>
</dbReference>
<evidence type="ECO:0000256" key="1">
    <source>
        <dbReference type="ARBA" id="ARBA00004651"/>
    </source>
</evidence>
<keyword evidence="8" id="KW-0418">Kinase</keyword>
<accession>A0A1I2FU90</accession>
<evidence type="ECO:0000313" key="8">
    <source>
        <dbReference type="EMBL" id="SFF08076.1"/>
    </source>
</evidence>
<dbReference type="InterPro" id="IPR050640">
    <property type="entry name" value="Bact_2-comp_sensor_kinase"/>
</dbReference>
<feature type="domain" description="HAMP" evidence="7">
    <location>
        <begin position="308"/>
        <end position="360"/>
    </location>
</feature>
<dbReference type="EMBL" id="FOMT01000005">
    <property type="protein sequence ID" value="SFF08076.1"/>
    <property type="molecule type" value="Genomic_DNA"/>
</dbReference>
<dbReference type="GO" id="GO:0005886">
    <property type="term" value="C:plasma membrane"/>
    <property type="evidence" value="ECO:0007669"/>
    <property type="project" value="UniProtKB-SubCell"/>
</dbReference>
<evidence type="ECO:0000256" key="3">
    <source>
        <dbReference type="ARBA" id="ARBA00022553"/>
    </source>
</evidence>
<organism evidence="8 9">
    <name type="scientific">Paenibacillus catalpae</name>
    <dbReference type="NCBI Taxonomy" id="1045775"/>
    <lineage>
        <taxon>Bacteria</taxon>
        <taxon>Bacillati</taxon>
        <taxon>Bacillota</taxon>
        <taxon>Bacilli</taxon>
        <taxon>Bacillales</taxon>
        <taxon>Paenibacillaceae</taxon>
        <taxon>Paenibacillus</taxon>
    </lineage>
</organism>
<feature type="transmembrane region" description="Helical" evidence="6">
    <location>
        <begin position="12"/>
        <end position="36"/>
    </location>
</feature>
<dbReference type="Proteomes" id="UP000198855">
    <property type="component" value="Unassembled WGS sequence"/>
</dbReference>
<name>A0A1I2FU90_9BACL</name>
<reference evidence="9" key="1">
    <citation type="submission" date="2016-10" db="EMBL/GenBank/DDBJ databases">
        <authorList>
            <person name="Varghese N."/>
            <person name="Submissions S."/>
        </authorList>
    </citation>
    <scope>NUCLEOTIDE SEQUENCE [LARGE SCALE GENOMIC DNA]</scope>
    <source>
        <strain evidence="9">CGMCC 1.10784</strain>
    </source>
</reference>
<gene>
    <name evidence="8" type="ORF">SAMN05216378_5013</name>
</gene>
<dbReference type="CDD" id="cd06225">
    <property type="entry name" value="HAMP"/>
    <property type="match status" value="1"/>
</dbReference>
<dbReference type="PANTHER" id="PTHR34220:SF7">
    <property type="entry name" value="SENSOR HISTIDINE KINASE YPDA"/>
    <property type="match status" value="1"/>
</dbReference>
<dbReference type="InterPro" id="IPR010559">
    <property type="entry name" value="Sig_transdc_His_kin_internal"/>
</dbReference>
<feature type="transmembrane region" description="Helical" evidence="6">
    <location>
        <begin position="287"/>
        <end position="305"/>
    </location>
</feature>
<dbReference type="RefSeq" id="WP_091189135.1">
    <property type="nucleotide sequence ID" value="NZ_FOMT01000005.1"/>
</dbReference>
<keyword evidence="5 6" id="KW-0472">Membrane</keyword>
<dbReference type="InterPro" id="IPR003660">
    <property type="entry name" value="HAMP_dom"/>
</dbReference>
<keyword evidence="6" id="KW-1133">Transmembrane helix</keyword>
<comment type="subcellular location">
    <subcellularLocation>
        <location evidence="1">Cell membrane</location>
        <topology evidence="1">Multi-pass membrane protein</topology>
    </subcellularLocation>
</comment>
<dbReference type="InterPro" id="IPR036890">
    <property type="entry name" value="HATPase_C_sf"/>
</dbReference>
<evidence type="ECO:0000256" key="5">
    <source>
        <dbReference type="ARBA" id="ARBA00023136"/>
    </source>
</evidence>
<sequence length="582" mass="67377">MLRLPANSWRNALFVRLIITNLVVILPIILLGVYLYNWSYTNASNEISKNTAAQLTYYLEDLNHQIEWLEIQQYDILQDNDLNKLAVTWDLMDNADKKASIDYLLHRFTSIKNSSSYIKDIYVHVRTIQKTISSSNGVNDFNQLSFNYFHKEVDKKEARLIRYDNSLHLSAAKYGGKEGDPLFIVQIELDMDKLRESLQQISVYPESGSFLISNKTGYTLASDDGVSEDLQSYVFAVLRTTENTLIKRIEDKNYHLDKAYSEPLGLSVVTYLPESVVKKPLKGFNNWAWLFALTSCCAIVIYALSTYKFVHKPLLLLVQSFRKMEGGALDIHIDHEQKDEFGYLYNRFNQMIKKLQTLIDQDFKQTMMMQKAELKQLQSQIKPHFLYNSFFILNSLAKTGDLERVELFTNMLGEYYRFITRNGEDNVLLAEETRHSRMYTEIQKLRFSRRIKVEFDELPKDMERIRVPRLIIQPIIENAYEHSLEKMTNEGLLRVSFGLDEEEARIVVENNGDHPISDEQIEALQARLGSTRESGEMTGMINIHRRIILTYGEGSGLFLSRSELNGLKVEIRIKLEGAGALV</sequence>
<dbReference type="PANTHER" id="PTHR34220">
    <property type="entry name" value="SENSOR HISTIDINE KINASE YPDA"/>
    <property type="match status" value="1"/>
</dbReference>
<proteinExistence type="predicted"/>
<evidence type="ECO:0000259" key="7">
    <source>
        <dbReference type="PROSITE" id="PS50885"/>
    </source>
</evidence>
<keyword evidence="9" id="KW-1185">Reference proteome</keyword>
<dbReference type="Gene3D" id="3.30.565.10">
    <property type="entry name" value="Histidine kinase-like ATPase, C-terminal domain"/>
    <property type="match status" value="1"/>
</dbReference>
<evidence type="ECO:0000256" key="2">
    <source>
        <dbReference type="ARBA" id="ARBA00022475"/>
    </source>
</evidence>
<evidence type="ECO:0000256" key="6">
    <source>
        <dbReference type="SAM" id="Phobius"/>
    </source>
</evidence>